<evidence type="ECO:0000256" key="1">
    <source>
        <dbReference type="SAM" id="MobiDB-lite"/>
    </source>
</evidence>
<sequence>MSEPLDPELARALREPARLVRADPALLDVVRDGGPAAQAELLAVSGRAETPEDRYAAAAMLAALFGDRGPLDQAARSYGSTPPSELVALADVPALRPALRRSLSSPVLTGLLEWATTPDAARPPLELAMAARDLQLTDGSVLLSVARRADQVAQGAKRSQQDPLARFSEVLRTAAEAAGEGGATPSSSPGPESRPTPQDPTTTGPRVTTTGIPASEMLTEEETRGADPDAGRPGADFPGTGVPVRDSIAGPRDTTAQPPAEKGKFFDADRFWPMGPPRTDRAGGDRGGDDDVAPQPPADGPLPPREPSTNDLYHGAGSKRWADRDPNSEKTRAEDRNAARNWAITFGVIVLIIVILVVLL</sequence>
<name>A0A4Y4D5Q0_KOCVA</name>
<organism evidence="3 4">
    <name type="scientific">Kocuria varians</name>
    <name type="common">Micrococcus varians</name>
    <dbReference type="NCBI Taxonomy" id="1272"/>
    <lineage>
        <taxon>Bacteria</taxon>
        <taxon>Bacillati</taxon>
        <taxon>Actinomycetota</taxon>
        <taxon>Actinomycetes</taxon>
        <taxon>Micrococcales</taxon>
        <taxon>Micrococcaceae</taxon>
        <taxon>Kocuria</taxon>
    </lineage>
</organism>
<comment type="caution">
    <text evidence="3">The sequence shown here is derived from an EMBL/GenBank/DDBJ whole genome shotgun (WGS) entry which is preliminary data.</text>
</comment>
<feature type="compositionally biased region" description="Basic and acidic residues" evidence="1">
    <location>
        <begin position="221"/>
        <end position="230"/>
    </location>
</feature>
<feature type="compositionally biased region" description="Basic and acidic residues" evidence="1">
    <location>
        <begin position="320"/>
        <end position="336"/>
    </location>
</feature>
<dbReference type="EMBL" id="BJNW01000007">
    <property type="protein sequence ID" value="GEC98883.1"/>
    <property type="molecule type" value="Genomic_DNA"/>
</dbReference>
<dbReference type="RefSeq" id="WP_068467283.1">
    <property type="nucleotide sequence ID" value="NZ_BJNW01000007.1"/>
</dbReference>
<evidence type="ECO:0000313" key="3">
    <source>
        <dbReference type="EMBL" id="GEC98883.1"/>
    </source>
</evidence>
<feature type="compositionally biased region" description="Basic and acidic residues" evidence="1">
    <location>
        <begin position="278"/>
        <end position="289"/>
    </location>
</feature>
<keyword evidence="2" id="KW-0812">Transmembrane</keyword>
<protein>
    <submittedName>
        <fullName evidence="3">Uncharacterized protein</fullName>
    </submittedName>
</protein>
<proteinExistence type="predicted"/>
<keyword evidence="4" id="KW-1185">Reference proteome</keyword>
<evidence type="ECO:0000313" key="4">
    <source>
        <dbReference type="Proteomes" id="UP000315730"/>
    </source>
</evidence>
<feature type="transmembrane region" description="Helical" evidence="2">
    <location>
        <begin position="342"/>
        <end position="359"/>
    </location>
</feature>
<evidence type="ECO:0000256" key="2">
    <source>
        <dbReference type="SAM" id="Phobius"/>
    </source>
</evidence>
<dbReference type="OrthoDB" id="4883468at2"/>
<feature type="compositionally biased region" description="Pro residues" evidence="1">
    <location>
        <begin position="294"/>
        <end position="306"/>
    </location>
</feature>
<feature type="compositionally biased region" description="Low complexity" evidence="1">
    <location>
        <begin position="200"/>
        <end position="211"/>
    </location>
</feature>
<accession>A0A4Y4D5Q0</accession>
<dbReference type="AlphaFoldDB" id="A0A4Y4D5Q0"/>
<dbReference type="Proteomes" id="UP000315730">
    <property type="component" value="Unassembled WGS sequence"/>
</dbReference>
<gene>
    <name evidence="3" type="ORF">KVA01_10380</name>
</gene>
<feature type="compositionally biased region" description="Basic and acidic residues" evidence="1">
    <location>
        <begin position="261"/>
        <end position="270"/>
    </location>
</feature>
<keyword evidence="2" id="KW-0472">Membrane</keyword>
<reference evidence="3 4" key="1">
    <citation type="submission" date="2019-06" db="EMBL/GenBank/DDBJ databases">
        <title>Whole genome shotgun sequence of Kocuria varians NBRC 15358.</title>
        <authorList>
            <person name="Hosoyama A."/>
            <person name="Uohara A."/>
            <person name="Ohji S."/>
            <person name="Ichikawa N."/>
        </authorList>
    </citation>
    <scope>NUCLEOTIDE SEQUENCE [LARGE SCALE GENOMIC DNA]</scope>
    <source>
        <strain evidence="3 4">NBRC 15358</strain>
    </source>
</reference>
<feature type="region of interest" description="Disordered" evidence="1">
    <location>
        <begin position="176"/>
        <end position="336"/>
    </location>
</feature>
<keyword evidence="2" id="KW-1133">Transmembrane helix</keyword>
<feature type="compositionally biased region" description="Low complexity" evidence="1">
    <location>
        <begin position="176"/>
        <end position="191"/>
    </location>
</feature>